<proteinExistence type="inferred from homology"/>
<dbReference type="OrthoDB" id="1431247at2759"/>
<evidence type="ECO:0000256" key="5">
    <source>
        <dbReference type="RuleBase" id="RU003616"/>
    </source>
</evidence>
<dbReference type="PROSITE" id="PS01031">
    <property type="entry name" value="SHSP"/>
    <property type="match status" value="1"/>
</dbReference>
<reference evidence="9" key="1">
    <citation type="submission" date="2019-09" db="EMBL/GenBank/DDBJ databases">
        <title>Draft genome information of white flower Hibiscus syriacus.</title>
        <authorList>
            <person name="Kim Y.-M."/>
        </authorList>
    </citation>
    <scope>NUCLEOTIDE SEQUENCE [LARGE SCALE GENOMIC DNA]</scope>
    <source>
        <strain evidence="9">YM2019G1</strain>
    </source>
</reference>
<accession>A0A6A3A4T9</accession>
<comment type="similarity">
    <text evidence="4 5">Belongs to the small heat shock protein (HSP20) family.</text>
</comment>
<dbReference type="GO" id="GO:0005886">
    <property type="term" value="C:plasma membrane"/>
    <property type="evidence" value="ECO:0007669"/>
    <property type="project" value="UniProtKB-SubCell"/>
</dbReference>
<dbReference type="SUPFAM" id="SSF49764">
    <property type="entry name" value="HSP20-like chaperones"/>
    <property type="match status" value="1"/>
</dbReference>
<gene>
    <name evidence="9" type="ORF">F3Y22_tig00110584pilonHSYRG00285</name>
</gene>
<keyword evidence="3" id="KW-0611">Plant defense</keyword>
<dbReference type="Gene3D" id="2.60.40.790">
    <property type="match status" value="1"/>
</dbReference>
<evidence type="ECO:0000256" key="1">
    <source>
        <dbReference type="ARBA" id="ARBA00004162"/>
    </source>
</evidence>
<dbReference type="Pfam" id="PF00011">
    <property type="entry name" value="HSP20"/>
    <property type="match status" value="1"/>
</dbReference>
<feature type="compositionally biased region" description="Polar residues" evidence="6">
    <location>
        <begin position="97"/>
        <end position="119"/>
    </location>
</feature>
<keyword evidence="7" id="KW-0812">Transmembrane</keyword>
<keyword evidence="10" id="KW-1185">Reference proteome</keyword>
<comment type="subcellular location">
    <subcellularLocation>
        <location evidence="1">Cell membrane</location>
        <topology evidence="1">Single-pass membrane protein</topology>
    </subcellularLocation>
</comment>
<sequence length="203" mass="22512">MARSYQDFEPDCQYKEGEAQDIIEFQIKDFKKDQLKVHFGSNGVITVSGERPVEGGKWIRFRKEFATPKDCKANEIRARFSSGFLYVTIPKQTVSSNVSQQGPLTPVRQLTTGSPSSPVQDKGKLKQENSVRQSGYVAGESSTGAAAENAVSRTPRPKLSVWRLKMEGKTAATIGASLVIVAGLLFVVLYYVFKYYDPMNKSV</sequence>
<dbReference type="GO" id="GO:0034605">
    <property type="term" value="P:cellular response to heat"/>
    <property type="evidence" value="ECO:0007669"/>
    <property type="project" value="TreeGrafter"/>
</dbReference>
<evidence type="ECO:0000313" key="10">
    <source>
        <dbReference type="Proteomes" id="UP000436088"/>
    </source>
</evidence>
<feature type="domain" description="SHSP" evidence="8">
    <location>
        <begin position="3"/>
        <end position="107"/>
    </location>
</feature>
<dbReference type="CDD" id="cd06464">
    <property type="entry name" value="ACD_sHsps-like"/>
    <property type="match status" value="1"/>
</dbReference>
<dbReference type="InterPro" id="IPR002068">
    <property type="entry name" value="A-crystallin/Hsp20_dom"/>
</dbReference>
<evidence type="ECO:0000256" key="2">
    <source>
        <dbReference type="ARBA" id="ARBA00022475"/>
    </source>
</evidence>
<protein>
    <submittedName>
        <fullName evidence="9">Annexin 8</fullName>
    </submittedName>
</protein>
<comment type="caution">
    <text evidence="9">The sequence shown here is derived from an EMBL/GenBank/DDBJ whole genome shotgun (WGS) entry which is preliminary data.</text>
</comment>
<organism evidence="9 10">
    <name type="scientific">Hibiscus syriacus</name>
    <name type="common">Rose of Sharon</name>
    <dbReference type="NCBI Taxonomy" id="106335"/>
    <lineage>
        <taxon>Eukaryota</taxon>
        <taxon>Viridiplantae</taxon>
        <taxon>Streptophyta</taxon>
        <taxon>Embryophyta</taxon>
        <taxon>Tracheophyta</taxon>
        <taxon>Spermatophyta</taxon>
        <taxon>Magnoliopsida</taxon>
        <taxon>eudicotyledons</taxon>
        <taxon>Gunneridae</taxon>
        <taxon>Pentapetalae</taxon>
        <taxon>rosids</taxon>
        <taxon>malvids</taxon>
        <taxon>Malvales</taxon>
        <taxon>Malvaceae</taxon>
        <taxon>Malvoideae</taxon>
        <taxon>Hibiscus</taxon>
    </lineage>
</organism>
<dbReference type="Proteomes" id="UP000436088">
    <property type="component" value="Unassembled WGS sequence"/>
</dbReference>
<feature type="transmembrane region" description="Helical" evidence="7">
    <location>
        <begin position="171"/>
        <end position="193"/>
    </location>
</feature>
<dbReference type="AlphaFoldDB" id="A0A6A3A4T9"/>
<dbReference type="InterPro" id="IPR008978">
    <property type="entry name" value="HSP20-like_chaperone"/>
</dbReference>
<name>A0A6A3A4T9_HIBSY</name>
<evidence type="ECO:0000259" key="8">
    <source>
        <dbReference type="PROSITE" id="PS01031"/>
    </source>
</evidence>
<keyword evidence="7" id="KW-0472">Membrane</keyword>
<evidence type="ECO:0000256" key="7">
    <source>
        <dbReference type="SAM" id="Phobius"/>
    </source>
</evidence>
<keyword evidence="2" id="KW-1003">Cell membrane</keyword>
<dbReference type="GO" id="GO:0006952">
    <property type="term" value="P:defense response"/>
    <property type="evidence" value="ECO:0007669"/>
    <property type="project" value="UniProtKB-KW"/>
</dbReference>
<dbReference type="PANTHER" id="PTHR43670:SF118">
    <property type="entry name" value="HSP20_ALPHA CRYSTALLIN FAMILY PROTEIN"/>
    <property type="match status" value="1"/>
</dbReference>
<evidence type="ECO:0000256" key="3">
    <source>
        <dbReference type="ARBA" id="ARBA00022821"/>
    </source>
</evidence>
<keyword evidence="7" id="KW-1133">Transmembrane helix</keyword>
<dbReference type="EMBL" id="VEPZ02001041">
    <property type="protein sequence ID" value="KAE8699218.1"/>
    <property type="molecule type" value="Genomic_DNA"/>
</dbReference>
<feature type="region of interest" description="Disordered" evidence="6">
    <location>
        <begin position="97"/>
        <end position="152"/>
    </location>
</feature>
<evidence type="ECO:0000313" key="9">
    <source>
        <dbReference type="EMBL" id="KAE8699218.1"/>
    </source>
</evidence>
<evidence type="ECO:0000256" key="4">
    <source>
        <dbReference type="PROSITE-ProRule" id="PRU00285"/>
    </source>
</evidence>
<evidence type="ECO:0000256" key="6">
    <source>
        <dbReference type="SAM" id="MobiDB-lite"/>
    </source>
</evidence>
<dbReference type="PANTHER" id="PTHR43670">
    <property type="entry name" value="HEAT SHOCK PROTEIN 26"/>
    <property type="match status" value="1"/>
</dbReference>